<feature type="region of interest" description="Disordered" evidence="1">
    <location>
        <begin position="1"/>
        <end position="66"/>
    </location>
</feature>
<dbReference type="EMBL" id="JAKLMC020000012">
    <property type="protein sequence ID" value="KAK5953261.1"/>
    <property type="molecule type" value="Genomic_DNA"/>
</dbReference>
<sequence>MNTFNPPKAPAADRRRSRRRRQRNRSRTNVLPEWAPIISYIPPSSDVSEDEEDISPKTLPKRSRRAYPEEVVKKFEAERQPQLGIVPALPKTQMGVPPRQHQADQASLPTTYHDPKPKAPALPADHHYPGGRIIHVATFHRPTNTWHHEAIQYSTLQQATDYCHLMSGSVPCETLESHRNPHRFMPPSWPSPDVFDLKWQRLSLRETMTEGAQRFMSSDISDFLEDEKTWDLLRAGDENPPYLLLELELELSNWRRAIAVGVRQDVMRDAGIPSLDLRLQGGNMGGEPGPAVPR</sequence>
<evidence type="ECO:0000313" key="3">
    <source>
        <dbReference type="Proteomes" id="UP001316803"/>
    </source>
</evidence>
<organism evidence="2 3">
    <name type="scientific">Knufia fluminis</name>
    <dbReference type="NCBI Taxonomy" id="191047"/>
    <lineage>
        <taxon>Eukaryota</taxon>
        <taxon>Fungi</taxon>
        <taxon>Dikarya</taxon>
        <taxon>Ascomycota</taxon>
        <taxon>Pezizomycotina</taxon>
        <taxon>Eurotiomycetes</taxon>
        <taxon>Chaetothyriomycetidae</taxon>
        <taxon>Chaetothyriales</taxon>
        <taxon>Trichomeriaceae</taxon>
        <taxon>Knufia</taxon>
    </lineage>
</organism>
<feature type="compositionally biased region" description="Basic residues" evidence="1">
    <location>
        <begin position="15"/>
        <end position="26"/>
    </location>
</feature>
<dbReference type="Proteomes" id="UP001316803">
    <property type="component" value="Unassembled WGS sequence"/>
</dbReference>
<gene>
    <name evidence="2" type="ORF">OHC33_005829</name>
</gene>
<dbReference type="AlphaFoldDB" id="A0AAN8F8H6"/>
<accession>A0AAN8F8H6</accession>
<comment type="caution">
    <text evidence="2">The sequence shown here is derived from an EMBL/GenBank/DDBJ whole genome shotgun (WGS) entry which is preliminary data.</text>
</comment>
<evidence type="ECO:0000313" key="2">
    <source>
        <dbReference type="EMBL" id="KAK5953261.1"/>
    </source>
</evidence>
<protein>
    <submittedName>
        <fullName evidence="2">Uncharacterized protein</fullName>
    </submittedName>
</protein>
<evidence type="ECO:0000256" key="1">
    <source>
        <dbReference type="SAM" id="MobiDB-lite"/>
    </source>
</evidence>
<keyword evidence="3" id="KW-1185">Reference proteome</keyword>
<name>A0AAN8F8H6_9EURO</name>
<reference evidence="2 3" key="1">
    <citation type="submission" date="2022-12" db="EMBL/GenBank/DDBJ databases">
        <title>Genomic features and morphological characterization of a novel Knufia sp. strain isolated from spacecraft assembly facility.</title>
        <authorList>
            <person name="Teixeira M."/>
            <person name="Chander A.M."/>
            <person name="Stajich J.E."/>
            <person name="Venkateswaran K."/>
        </authorList>
    </citation>
    <scope>NUCLEOTIDE SEQUENCE [LARGE SCALE GENOMIC DNA]</scope>
    <source>
        <strain evidence="2 3">FJI-L2-BK-P2</strain>
    </source>
</reference>
<proteinExistence type="predicted"/>